<dbReference type="Pfam" id="PF17921">
    <property type="entry name" value="Integrase_H2C2"/>
    <property type="match status" value="1"/>
</dbReference>
<gene>
    <name evidence="3" type="ORF">B0I35DRAFT_415528</name>
</gene>
<accession>A0A8K0SEV0</accession>
<dbReference type="InterPro" id="IPR041588">
    <property type="entry name" value="Integrase_H2C2"/>
</dbReference>
<dbReference type="EMBL" id="JAGPNK010000050">
    <property type="protein sequence ID" value="KAH7302865.1"/>
    <property type="molecule type" value="Genomic_DNA"/>
</dbReference>
<reference evidence="3" key="1">
    <citation type="journal article" date="2021" name="Nat. Commun.">
        <title>Genetic determinants of endophytism in the Arabidopsis root mycobiome.</title>
        <authorList>
            <person name="Mesny F."/>
            <person name="Miyauchi S."/>
            <person name="Thiergart T."/>
            <person name="Pickel B."/>
            <person name="Atanasova L."/>
            <person name="Karlsson M."/>
            <person name="Huettel B."/>
            <person name="Barry K.W."/>
            <person name="Haridas S."/>
            <person name="Chen C."/>
            <person name="Bauer D."/>
            <person name="Andreopoulos W."/>
            <person name="Pangilinan J."/>
            <person name="LaButti K."/>
            <person name="Riley R."/>
            <person name="Lipzen A."/>
            <person name="Clum A."/>
            <person name="Drula E."/>
            <person name="Henrissat B."/>
            <person name="Kohler A."/>
            <person name="Grigoriev I.V."/>
            <person name="Martin F.M."/>
            <person name="Hacquard S."/>
        </authorList>
    </citation>
    <scope>NUCLEOTIDE SEQUENCE</scope>
    <source>
        <strain evidence="3">MPI-CAGE-CH-0235</strain>
    </source>
</reference>
<dbReference type="OrthoDB" id="4955652at2759"/>
<feature type="domain" description="Integrase zinc-binding" evidence="2">
    <location>
        <begin position="123"/>
        <end position="171"/>
    </location>
</feature>
<dbReference type="AlphaFoldDB" id="A0A8K0SEV0"/>
<dbReference type="Gene3D" id="1.10.340.70">
    <property type="match status" value="1"/>
</dbReference>
<dbReference type="Proteomes" id="UP000813444">
    <property type="component" value="Unassembled WGS sequence"/>
</dbReference>
<feature type="region of interest" description="Disordered" evidence="1">
    <location>
        <begin position="171"/>
        <end position="221"/>
    </location>
</feature>
<evidence type="ECO:0000313" key="3">
    <source>
        <dbReference type="EMBL" id="KAH7302865.1"/>
    </source>
</evidence>
<evidence type="ECO:0000256" key="1">
    <source>
        <dbReference type="SAM" id="MobiDB-lite"/>
    </source>
</evidence>
<evidence type="ECO:0000259" key="2">
    <source>
        <dbReference type="Pfam" id="PF17921"/>
    </source>
</evidence>
<sequence>MALVAEQLLHFANLSQYSVDTGPVDGRLPQKPKFRRDAHKQFIENEFSEFLRKNPNSRRVSQTDQARLIQWLTDATAPPISQQESSRRHYVRKTFAWDVEGQALVSLPKGEQRKTRRVVVEDKIMDVVEEVHRCNGHAGWDATWKDISSTYYGILRADVIFLLKRCSVCSRDPRKRPKGQPSETQQPDTATSTTPYNLTLDDLIHDEPNPVTEQSTDESKE</sequence>
<comment type="caution">
    <text evidence="3">The sequence shown here is derived from an EMBL/GenBank/DDBJ whole genome shotgun (WGS) entry which is preliminary data.</text>
</comment>
<protein>
    <recommendedName>
        <fullName evidence="2">Integrase zinc-binding domain-containing protein</fullName>
    </recommendedName>
</protein>
<proteinExistence type="predicted"/>
<feature type="compositionally biased region" description="Polar residues" evidence="1">
    <location>
        <begin position="181"/>
        <end position="197"/>
    </location>
</feature>
<evidence type="ECO:0000313" key="4">
    <source>
        <dbReference type="Proteomes" id="UP000813444"/>
    </source>
</evidence>
<keyword evidence="4" id="KW-1185">Reference proteome</keyword>
<organism evidence="3 4">
    <name type="scientific">Stachybotrys elegans</name>
    <dbReference type="NCBI Taxonomy" id="80388"/>
    <lineage>
        <taxon>Eukaryota</taxon>
        <taxon>Fungi</taxon>
        <taxon>Dikarya</taxon>
        <taxon>Ascomycota</taxon>
        <taxon>Pezizomycotina</taxon>
        <taxon>Sordariomycetes</taxon>
        <taxon>Hypocreomycetidae</taxon>
        <taxon>Hypocreales</taxon>
        <taxon>Stachybotryaceae</taxon>
        <taxon>Stachybotrys</taxon>
    </lineage>
</organism>
<name>A0A8K0SEV0_9HYPO</name>